<evidence type="ECO:0000256" key="1">
    <source>
        <dbReference type="SAM" id="Phobius"/>
    </source>
</evidence>
<feature type="transmembrane region" description="Helical" evidence="1">
    <location>
        <begin position="7"/>
        <end position="27"/>
    </location>
</feature>
<comment type="caution">
    <text evidence="2">The sequence shown here is derived from an EMBL/GenBank/DDBJ whole genome shotgun (WGS) entry which is preliminary data.</text>
</comment>
<sequence length="137" mass="14900">MMTKRPAWVWITAIIAVLFGVMTIKSGGSVLFIDGEARRAAGNIVDFVLWFNFSAGFVYIATGIGIWLGKAWAPAAAITIATLTLSVFVAFGIHIIFGGEYELRTVAAMTVRSVVWIAIGITGYRAVYSHQLQDRAQ</sequence>
<gene>
    <name evidence="2" type="ORF">DIZ78_09290</name>
</gene>
<keyword evidence="1" id="KW-1133">Transmembrane helix</keyword>
<proteinExistence type="predicted"/>
<organism evidence="2 3">
    <name type="scientific">endosymbiont of Escarpia spicata</name>
    <dbReference type="NCBI Taxonomy" id="2200908"/>
    <lineage>
        <taxon>Bacteria</taxon>
        <taxon>Pseudomonadati</taxon>
        <taxon>Pseudomonadota</taxon>
        <taxon>Gammaproteobacteria</taxon>
        <taxon>sulfur-oxidizing symbionts</taxon>
    </lineage>
</organism>
<feature type="transmembrane region" description="Helical" evidence="1">
    <location>
        <begin position="75"/>
        <end position="97"/>
    </location>
</feature>
<keyword evidence="1" id="KW-0472">Membrane</keyword>
<evidence type="ECO:0000313" key="3">
    <source>
        <dbReference type="Proteomes" id="UP000254771"/>
    </source>
</evidence>
<dbReference type="Proteomes" id="UP000254771">
    <property type="component" value="Unassembled WGS sequence"/>
</dbReference>
<dbReference type="AlphaFoldDB" id="A0A370DN77"/>
<name>A0A370DN77_9GAMM</name>
<accession>A0A370DN77</accession>
<evidence type="ECO:0008006" key="4">
    <source>
        <dbReference type="Google" id="ProtNLM"/>
    </source>
</evidence>
<keyword evidence="3" id="KW-1185">Reference proteome</keyword>
<evidence type="ECO:0000313" key="2">
    <source>
        <dbReference type="EMBL" id="RDH86355.1"/>
    </source>
</evidence>
<protein>
    <recommendedName>
        <fullName evidence="4">DoxX family protein</fullName>
    </recommendedName>
</protein>
<feature type="transmembrane region" description="Helical" evidence="1">
    <location>
        <begin position="47"/>
        <end position="68"/>
    </location>
</feature>
<dbReference type="EMBL" id="QFXE01000010">
    <property type="protein sequence ID" value="RDH86355.1"/>
    <property type="molecule type" value="Genomic_DNA"/>
</dbReference>
<reference evidence="2 3" key="1">
    <citation type="journal article" date="2018" name="ISME J.">
        <title>Endosymbiont genomes yield clues of tubeworm success.</title>
        <authorList>
            <person name="Li Y."/>
            <person name="Liles M.R."/>
            <person name="Halanych K.M."/>
        </authorList>
    </citation>
    <scope>NUCLEOTIDE SEQUENCE [LARGE SCALE GENOMIC DNA]</scope>
    <source>
        <strain evidence="2">A1462</strain>
    </source>
</reference>
<keyword evidence="1" id="KW-0812">Transmembrane</keyword>
<feature type="transmembrane region" description="Helical" evidence="1">
    <location>
        <begin position="109"/>
        <end position="128"/>
    </location>
</feature>